<evidence type="ECO:0000256" key="1">
    <source>
        <dbReference type="SAM" id="MobiDB-lite"/>
    </source>
</evidence>
<keyword evidence="2" id="KW-0812">Transmembrane</keyword>
<feature type="transmembrane region" description="Helical" evidence="2">
    <location>
        <begin position="165"/>
        <end position="186"/>
    </location>
</feature>
<name>A0AAW0BBG1_9AGAR</name>
<evidence type="ECO:0000313" key="3">
    <source>
        <dbReference type="EMBL" id="KAK7023365.1"/>
    </source>
</evidence>
<keyword evidence="2" id="KW-0472">Membrane</keyword>
<keyword evidence="4" id="KW-1185">Reference proteome</keyword>
<reference evidence="3 4" key="1">
    <citation type="submission" date="2024-01" db="EMBL/GenBank/DDBJ databases">
        <title>A draft genome for a cacao thread blight-causing isolate of Paramarasmius palmivorus.</title>
        <authorList>
            <person name="Baruah I.K."/>
            <person name="Bukari Y."/>
            <person name="Amoako-Attah I."/>
            <person name="Meinhardt L.W."/>
            <person name="Bailey B.A."/>
            <person name="Cohen S.P."/>
        </authorList>
    </citation>
    <scope>NUCLEOTIDE SEQUENCE [LARGE SCALE GENOMIC DNA]</scope>
    <source>
        <strain evidence="3 4">GH-12</strain>
    </source>
</reference>
<dbReference type="AlphaFoldDB" id="A0AAW0BBG1"/>
<keyword evidence="2" id="KW-1133">Transmembrane helix</keyword>
<sequence length="205" mass="22704">MEDERTASSGVGKDYNDGKELLPVTPMESDDVEKNVPPQRIKKDVKGNPNVDIADSNPEEVQELQTLKRGCSKTLIWSIFTIAFDIPLACFPPQPLRDSSFLGMLLFMSTFYAATGILDELTLVQRAKDTMNLPRLGSVFNSEAAFLVLFLTAFLSGYILSPEGWILLARVALVLLVGCVGLDYWVTKGEARDARRRVSEKDVEG</sequence>
<dbReference type="EMBL" id="JAYKXP010000141">
    <property type="protein sequence ID" value="KAK7023365.1"/>
    <property type="molecule type" value="Genomic_DNA"/>
</dbReference>
<accession>A0AAW0BBG1</accession>
<evidence type="ECO:0000313" key="4">
    <source>
        <dbReference type="Proteomes" id="UP001383192"/>
    </source>
</evidence>
<feature type="region of interest" description="Disordered" evidence="1">
    <location>
        <begin position="1"/>
        <end position="50"/>
    </location>
</feature>
<evidence type="ECO:0000256" key="2">
    <source>
        <dbReference type="SAM" id="Phobius"/>
    </source>
</evidence>
<protein>
    <recommendedName>
        <fullName evidence="5">Solute carrier family 40 protein</fullName>
    </recommendedName>
</protein>
<feature type="transmembrane region" description="Helical" evidence="2">
    <location>
        <begin position="100"/>
        <end position="118"/>
    </location>
</feature>
<organism evidence="3 4">
    <name type="scientific">Paramarasmius palmivorus</name>
    <dbReference type="NCBI Taxonomy" id="297713"/>
    <lineage>
        <taxon>Eukaryota</taxon>
        <taxon>Fungi</taxon>
        <taxon>Dikarya</taxon>
        <taxon>Basidiomycota</taxon>
        <taxon>Agaricomycotina</taxon>
        <taxon>Agaricomycetes</taxon>
        <taxon>Agaricomycetidae</taxon>
        <taxon>Agaricales</taxon>
        <taxon>Marasmiineae</taxon>
        <taxon>Marasmiaceae</taxon>
        <taxon>Paramarasmius</taxon>
    </lineage>
</organism>
<dbReference type="Proteomes" id="UP001383192">
    <property type="component" value="Unassembled WGS sequence"/>
</dbReference>
<gene>
    <name evidence="3" type="ORF">VNI00_016780</name>
</gene>
<comment type="caution">
    <text evidence="3">The sequence shown here is derived from an EMBL/GenBank/DDBJ whole genome shotgun (WGS) entry which is preliminary data.</text>
</comment>
<proteinExistence type="predicted"/>
<feature type="transmembrane region" description="Helical" evidence="2">
    <location>
        <begin position="75"/>
        <end position="94"/>
    </location>
</feature>
<evidence type="ECO:0008006" key="5">
    <source>
        <dbReference type="Google" id="ProtNLM"/>
    </source>
</evidence>
<feature type="transmembrane region" description="Helical" evidence="2">
    <location>
        <begin position="139"/>
        <end position="159"/>
    </location>
</feature>